<keyword evidence="2" id="KW-1185">Reference proteome</keyword>
<reference evidence="1" key="1">
    <citation type="submission" date="2021-01" db="EMBL/GenBank/DDBJ databases">
        <title>Complete genome sequence of Clostridiales bacterium R-7.</title>
        <authorList>
            <person name="Mahoney-Kurpe S.C."/>
            <person name="Palevich N."/>
            <person name="Koike S."/>
            <person name="Moon C.D."/>
            <person name="Attwood G.T."/>
        </authorList>
    </citation>
    <scope>NUCLEOTIDE SEQUENCE</scope>
    <source>
        <strain evidence="1">R-7</strain>
    </source>
</reference>
<sequence length="210" mass="23573">MKQILAFGDSNTWGLIPGTWDRYPEHVRWTGILRKAFMLENFRIIEDGVVGRTTVFDDPARPLRMGIESISQYKDTKDLHAVILMLGTNDCKKNLRATPEQIGCGLEQCVERFEAFLPPEKILVVSPILLGQDVWKPEKDPAFDSISIETSTKLKDVYQAIAQKRGNAFLAASDYAQASPVDDEHLNAEGHERLAHALIQKIRSIILSAV</sequence>
<gene>
    <name evidence="1" type="ORF">JYE49_15105</name>
</gene>
<name>A0AC61MYU2_9FIRM</name>
<evidence type="ECO:0000313" key="1">
    <source>
        <dbReference type="EMBL" id="QUC67138.1"/>
    </source>
</evidence>
<dbReference type="EMBL" id="CP068393">
    <property type="protein sequence ID" value="QUC67138.1"/>
    <property type="molecule type" value="Genomic_DNA"/>
</dbReference>
<evidence type="ECO:0000313" key="2">
    <source>
        <dbReference type="Proteomes" id="UP000682782"/>
    </source>
</evidence>
<accession>A0AC61MYU2</accession>
<protein>
    <submittedName>
        <fullName evidence="1">Arylesterase</fullName>
    </submittedName>
</protein>
<proteinExistence type="predicted"/>
<organism evidence="1 2">
    <name type="scientific">Aristaeella hokkaidonensis</name>
    <dbReference type="NCBI Taxonomy" id="3046382"/>
    <lineage>
        <taxon>Bacteria</taxon>
        <taxon>Bacillati</taxon>
        <taxon>Bacillota</taxon>
        <taxon>Clostridia</taxon>
        <taxon>Eubacteriales</taxon>
        <taxon>Aristaeellaceae</taxon>
        <taxon>Aristaeella</taxon>
    </lineage>
</organism>
<dbReference type="Proteomes" id="UP000682782">
    <property type="component" value="Chromosome"/>
</dbReference>